<feature type="transmembrane region" description="Helical" evidence="1">
    <location>
        <begin position="41"/>
        <end position="60"/>
    </location>
</feature>
<evidence type="ECO:0000313" key="3">
    <source>
        <dbReference type="Proteomes" id="UP001610334"/>
    </source>
</evidence>
<proteinExistence type="predicted"/>
<name>A0ABR4HVB6_9EURO</name>
<comment type="caution">
    <text evidence="2">The sequence shown here is derived from an EMBL/GenBank/DDBJ whole genome shotgun (WGS) entry which is preliminary data.</text>
</comment>
<protein>
    <submittedName>
        <fullName evidence="2">Uncharacterized protein</fullName>
    </submittedName>
</protein>
<keyword evidence="3" id="KW-1185">Reference proteome</keyword>
<reference evidence="2 3" key="1">
    <citation type="submission" date="2024-07" db="EMBL/GenBank/DDBJ databases">
        <title>Section-level genome sequencing and comparative genomics of Aspergillus sections Usti and Cavernicolus.</title>
        <authorList>
            <consortium name="Lawrence Berkeley National Laboratory"/>
            <person name="Nybo J.L."/>
            <person name="Vesth T.C."/>
            <person name="Theobald S."/>
            <person name="Frisvad J.C."/>
            <person name="Larsen T.O."/>
            <person name="Kjaerboelling I."/>
            <person name="Rothschild-Mancinelli K."/>
            <person name="Lyhne E.K."/>
            <person name="Kogle M.E."/>
            <person name="Barry K."/>
            <person name="Clum A."/>
            <person name="Na H."/>
            <person name="Ledsgaard L."/>
            <person name="Lin J."/>
            <person name="Lipzen A."/>
            <person name="Kuo A."/>
            <person name="Riley R."/>
            <person name="Mondo S."/>
            <person name="Labutti K."/>
            <person name="Haridas S."/>
            <person name="Pangalinan J."/>
            <person name="Salamov A.A."/>
            <person name="Simmons B.A."/>
            <person name="Magnuson J.K."/>
            <person name="Chen J."/>
            <person name="Drula E."/>
            <person name="Henrissat B."/>
            <person name="Wiebenga A."/>
            <person name="Lubbers R.J."/>
            <person name="Gomes A.C."/>
            <person name="Makela M.R."/>
            <person name="Stajich J."/>
            <person name="Grigoriev I.V."/>
            <person name="Mortensen U.H."/>
            <person name="De Vries R.P."/>
            <person name="Baker S.E."/>
            <person name="Andersen M.R."/>
        </authorList>
    </citation>
    <scope>NUCLEOTIDE SEQUENCE [LARGE SCALE GENOMIC DNA]</scope>
    <source>
        <strain evidence="2 3">CBS 588.65</strain>
    </source>
</reference>
<dbReference type="EMBL" id="JBFXLT010000010">
    <property type="protein sequence ID" value="KAL2819438.1"/>
    <property type="molecule type" value="Genomic_DNA"/>
</dbReference>
<sequence length="115" mass="12943">MSASRVDLTHSPPLRSIYLQPTFPPHIFSTLMVNTCLKSSFIFLITPSTALVIDFLIYFLDFDNYILPPTNPLAFSVSEPWLQYIIVCSSSAVFLTACTREWVPVLLSSQPQSLI</sequence>
<keyword evidence="1" id="KW-0812">Transmembrane</keyword>
<gene>
    <name evidence="2" type="ORF">BJX63DRAFT_9323</name>
</gene>
<dbReference type="Proteomes" id="UP001610334">
    <property type="component" value="Unassembled WGS sequence"/>
</dbReference>
<evidence type="ECO:0000313" key="2">
    <source>
        <dbReference type="EMBL" id="KAL2819438.1"/>
    </source>
</evidence>
<evidence type="ECO:0000256" key="1">
    <source>
        <dbReference type="SAM" id="Phobius"/>
    </source>
</evidence>
<organism evidence="2 3">
    <name type="scientific">Aspergillus granulosus</name>
    <dbReference type="NCBI Taxonomy" id="176169"/>
    <lineage>
        <taxon>Eukaryota</taxon>
        <taxon>Fungi</taxon>
        <taxon>Dikarya</taxon>
        <taxon>Ascomycota</taxon>
        <taxon>Pezizomycotina</taxon>
        <taxon>Eurotiomycetes</taxon>
        <taxon>Eurotiomycetidae</taxon>
        <taxon>Eurotiales</taxon>
        <taxon>Aspergillaceae</taxon>
        <taxon>Aspergillus</taxon>
        <taxon>Aspergillus subgen. Nidulantes</taxon>
    </lineage>
</organism>
<accession>A0ABR4HVB6</accession>
<keyword evidence="1" id="KW-0472">Membrane</keyword>
<keyword evidence="1" id="KW-1133">Transmembrane helix</keyword>